<keyword evidence="4" id="KW-0378">Hydrolase</keyword>
<dbReference type="Pfam" id="PF00246">
    <property type="entry name" value="Peptidase_M14"/>
    <property type="match status" value="1"/>
</dbReference>
<evidence type="ECO:0000313" key="10">
    <source>
        <dbReference type="EMBL" id="SDB92161.1"/>
    </source>
</evidence>
<dbReference type="Gene3D" id="3.40.630.10">
    <property type="entry name" value="Zn peptidases"/>
    <property type="match status" value="1"/>
</dbReference>
<dbReference type="AlphaFoldDB" id="A0A1G6HD70"/>
<dbReference type="GO" id="GO:0016485">
    <property type="term" value="P:protein processing"/>
    <property type="evidence" value="ECO:0007669"/>
    <property type="project" value="TreeGrafter"/>
</dbReference>
<evidence type="ECO:0000256" key="1">
    <source>
        <dbReference type="ARBA" id="ARBA00001947"/>
    </source>
</evidence>
<dbReference type="InterPro" id="IPR000834">
    <property type="entry name" value="Peptidase_M14"/>
</dbReference>
<dbReference type="PRINTS" id="PR00765">
    <property type="entry name" value="CRBOXYPTASEA"/>
</dbReference>
<dbReference type="SUPFAM" id="SSF49464">
    <property type="entry name" value="Carboxypeptidase regulatory domain-like"/>
    <property type="match status" value="1"/>
</dbReference>
<accession>A0A1G6HD70</accession>
<evidence type="ECO:0000256" key="6">
    <source>
        <dbReference type="ARBA" id="ARBA00023180"/>
    </source>
</evidence>
<dbReference type="GO" id="GO:0005615">
    <property type="term" value="C:extracellular space"/>
    <property type="evidence" value="ECO:0007669"/>
    <property type="project" value="TreeGrafter"/>
</dbReference>
<dbReference type="GO" id="GO:0006518">
    <property type="term" value="P:peptide metabolic process"/>
    <property type="evidence" value="ECO:0007669"/>
    <property type="project" value="TreeGrafter"/>
</dbReference>
<reference evidence="10 11" key="1">
    <citation type="submission" date="2016-09" db="EMBL/GenBank/DDBJ databases">
        <authorList>
            <person name="Capua I."/>
            <person name="De Benedictis P."/>
            <person name="Joannis T."/>
            <person name="Lombin L.H."/>
            <person name="Cattoli G."/>
        </authorList>
    </citation>
    <scope>NUCLEOTIDE SEQUENCE [LARGE SCALE GENOMIC DNA]</scope>
    <source>
        <strain evidence="10 11">A7P-90m</strain>
    </source>
</reference>
<evidence type="ECO:0000259" key="9">
    <source>
        <dbReference type="PROSITE" id="PS52035"/>
    </source>
</evidence>
<gene>
    <name evidence="10" type="ORF">SAMN05216323_100973</name>
</gene>
<dbReference type="PROSITE" id="PS52035">
    <property type="entry name" value="PEPTIDASE_M14"/>
    <property type="match status" value="1"/>
</dbReference>
<comment type="similarity">
    <text evidence="2 7">Belongs to the peptidase M14 family.</text>
</comment>
<keyword evidence="8" id="KW-0732">Signal</keyword>
<dbReference type="GO" id="GO:0004181">
    <property type="term" value="F:metallocarboxypeptidase activity"/>
    <property type="evidence" value="ECO:0007669"/>
    <property type="project" value="InterPro"/>
</dbReference>
<dbReference type="CDD" id="cd18173">
    <property type="entry name" value="M14_CP_bacteria"/>
    <property type="match status" value="1"/>
</dbReference>
<name>A0A1G6HD70_9BACT</name>
<dbReference type="PROSITE" id="PS00133">
    <property type="entry name" value="CARBOXYPEPT_ZN_2"/>
    <property type="match status" value="1"/>
</dbReference>
<protein>
    <submittedName>
        <fullName evidence="10">Por secretion system C-terminal sorting domain-containing protein</fullName>
    </submittedName>
</protein>
<dbReference type="GO" id="GO:0008270">
    <property type="term" value="F:zinc ion binding"/>
    <property type="evidence" value="ECO:0007669"/>
    <property type="project" value="InterPro"/>
</dbReference>
<dbReference type="PANTHER" id="PTHR11532:SF57">
    <property type="entry name" value="CARBOXYPEPTIDASE D, B"/>
    <property type="match status" value="1"/>
</dbReference>
<dbReference type="InterPro" id="IPR026444">
    <property type="entry name" value="Secre_tail"/>
</dbReference>
<feature type="signal peptide" evidence="8">
    <location>
        <begin position="1"/>
        <end position="18"/>
    </location>
</feature>
<evidence type="ECO:0000256" key="4">
    <source>
        <dbReference type="ARBA" id="ARBA00022801"/>
    </source>
</evidence>
<dbReference type="SUPFAM" id="SSF53187">
    <property type="entry name" value="Zn-dependent exopeptidases"/>
    <property type="match status" value="1"/>
</dbReference>
<dbReference type="NCBIfam" id="TIGR04183">
    <property type="entry name" value="Por_Secre_tail"/>
    <property type="match status" value="1"/>
</dbReference>
<feature type="domain" description="Peptidase M14" evidence="9">
    <location>
        <begin position="100"/>
        <end position="388"/>
    </location>
</feature>
<dbReference type="OrthoDB" id="1489094at2"/>
<keyword evidence="6" id="KW-0325">Glycoprotein</keyword>
<organism evidence="10 11">
    <name type="scientific">Williamwhitmania taraxaci</name>
    <dbReference type="NCBI Taxonomy" id="1640674"/>
    <lineage>
        <taxon>Bacteria</taxon>
        <taxon>Pseudomonadati</taxon>
        <taxon>Bacteroidota</taxon>
        <taxon>Bacteroidia</taxon>
        <taxon>Bacteroidales</taxon>
        <taxon>Williamwhitmaniaceae</taxon>
        <taxon>Williamwhitmania</taxon>
    </lineage>
</organism>
<comment type="cofactor">
    <cofactor evidence="1">
        <name>Zn(2+)</name>
        <dbReference type="ChEBI" id="CHEBI:29105"/>
    </cofactor>
</comment>
<dbReference type="SMART" id="SM00631">
    <property type="entry name" value="Zn_pept"/>
    <property type="match status" value="1"/>
</dbReference>
<evidence type="ECO:0000313" key="11">
    <source>
        <dbReference type="Proteomes" id="UP000199452"/>
    </source>
</evidence>
<evidence type="ECO:0000256" key="5">
    <source>
        <dbReference type="ARBA" id="ARBA00022833"/>
    </source>
</evidence>
<feature type="active site" description="Proton donor/acceptor" evidence="7">
    <location>
        <position position="358"/>
    </location>
</feature>
<evidence type="ECO:0000256" key="2">
    <source>
        <dbReference type="ARBA" id="ARBA00005988"/>
    </source>
</evidence>
<evidence type="ECO:0000256" key="7">
    <source>
        <dbReference type="PROSITE-ProRule" id="PRU01379"/>
    </source>
</evidence>
<dbReference type="InterPro" id="IPR008969">
    <property type="entry name" value="CarboxyPept-like_regulatory"/>
</dbReference>
<dbReference type="Gene3D" id="2.60.40.1120">
    <property type="entry name" value="Carboxypeptidase-like, regulatory domain"/>
    <property type="match status" value="1"/>
</dbReference>
<keyword evidence="11" id="KW-1185">Reference proteome</keyword>
<dbReference type="InterPro" id="IPR057247">
    <property type="entry name" value="CARBOXYPEPT_ZN_2"/>
</dbReference>
<dbReference type="InterPro" id="IPR050753">
    <property type="entry name" value="Peptidase_M14_domain"/>
</dbReference>
<feature type="chain" id="PRO_5011689232" evidence="8">
    <location>
        <begin position="19"/>
        <end position="568"/>
    </location>
</feature>
<dbReference type="STRING" id="1640674.SAMN05216323_100973"/>
<proteinExistence type="inferred from homology"/>
<dbReference type="EMBL" id="FMYP01000009">
    <property type="protein sequence ID" value="SDB92161.1"/>
    <property type="molecule type" value="Genomic_DNA"/>
</dbReference>
<dbReference type="PANTHER" id="PTHR11532">
    <property type="entry name" value="PROTEASE M14 CARBOXYPEPTIDASE"/>
    <property type="match status" value="1"/>
</dbReference>
<sequence>MKQLLFILFIALSTTAFAQDDVEYYFTFNVENKEVLKDITRIISIDNVKDLQVWAYASPKEMVKFKELGYRYTLLNRPSLLNTRAVNMATTLSEMAAWDRYPTYEVYRAMMKKFEATYPTLCKLDSIGTSVGGRKIYVAKISANVSQDIGKPAVFLTSTMHGDETTGYGLMLRLIDSLLTTYGQASAVTNLLDKAIVFINPNANPDGTYNGITYYDGNQNLNGARRYNKNGVDLNRNFPDPWFGKNPDGNTTQTETQIMMDFAKANPIVLSANFHGGTEVVNYPWDYHLTSEKTHPDKEWFLTTSLEYAHLAQTDGNSSYFTEIEANGVTNGADWYRITGGRQDYMGYWHHCKEVTIEISLTKLVGSDQLPYYWRANRKSLFAYMNRVLTGLYGTVKDSDGNYVRALVTAKNHDSDSTQTWSNATTGTYYRLIAPGTYTFAYSALGYNTEERTITIGSFIDRKEENVVLTKNTSSADQLNQPIRTFYIKGSGSESQIIYFAETPGIVSLTIYNSLGQAIANRKVPSIAGENQWSVSSIMNQGTVSSGIYLITLTHNDKRVTLKFVISK</sequence>
<evidence type="ECO:0000256" key="8">
    <source>
        <dbReference type="SAM" id="SignalP"/>
    </source>
</evidence>
<dbReference type="Proteomes" id="UP000199452">
    <property type="component" value="Unassembled WGS sequence"/>
</dbReference>
<keyword evidence="5" id="KW-0862">Zinc</keyword>
<keyword evidence="3" id="KW-0479">Metal-binding</keyword>
<evidence type="ECO:0000256" key="3">
    <source>
        <dbReference type="ARBA" id="ARBA00022723"/>
    </source>
</evidence>
<dbReference type="RefSeq" id="WP_092436082.1">
    <property type="nucleotide sequence ID" value="NZ_FMYP01000009.1"/>
</dbReference>